<dbReference type="PANTHER" id="PTHR33099">
    <property type="entry name" value="FE2OG DIOXYGENASE DOMAIN-CONTAINING PROTEIN"/>
    <property type="match status" value="1"/>
</dbReference>
<keyword evidence="2" id="KW-1185">Reference proteome</keyword>
<dbReference type="Proteomes" id="UP000092583">
    <property type="component" value="Unassembled WGS sequence"/>
</dbReference>
<organism evidence="1 2">
    <name type="scientific">Kwoniella mangroviensis CBS 10435</name>
    <dbReference type="NCBI Taxonomy" id="1331196"/>
    <lineage>
        <taxon>Eukaryota</taxon>
        <taxon>Fungi</taxon>
        <taxon>Dikarya</taxon>
        <taxon>Basidiomycota</taxon>
        <taxon>Agaricomycotina</taxon>
        <taxon>Tremellomycetes</taxon>
        <taxon>Tremellales</taxon>
        <taxon>Cryptococcaceae</taxon>
        <taxon>Kwoniella</taxon>
    </lineage>
</organism>
<evidence type="ECO:0008006" key="3">
    <source>
        <dbReference type="Google" id="ProtNLM"/>
    </source>
</evidence>
<dbReference type="EMBL" id="KI669461">
    <property type="protein sequence ID" value="OCF58982.1"/>
    <property type="molecule type" value="Genomic_DNA"/>
</dbReference>
<dbReference type="OrthoDB" id="2564437at2759"/>
<evidence type="ECO:0000313" key="1">
    <source>
        <dbReference type="EMBL" id="OCF58982.1"/>
    </source>
</evidence>
<proteinExistence type="predicted"/>
<evidence type="ECO:0000313" key="2">
    <source>
        <dbReference type="Proteomes" id="UP000092583"/>
    </source>
</evidence>
<protein>
    <recommendedName>
        <fullName evidence="3">Fe2OG dioxygenase domain-containing protein</fullName>
    </recommendedName>
</protein>
<reference evidence="1 2" key="1">
    <citation type="submission" date="2013-07" db="EMBL/GenBank/DDBJ databases">
        <title>The Genome Sequence of Kwoniella mangroviensis CBS10435.</title>
        <authorList>
            <consortium name="The Broad Institute Genome Sequencing Platform"/>
            <person name="Cuomo C."/>
            <person name="Litvintseva A."/>
            <person name="Chen Y."/>
            <person name="Heitman J."/>
            <person name="Sun S."/>
            <person name="Springer D."/>
            <person name="Dromer F."/>
            <person name="Young S.K."/>
            <person name="Zeng Q."/>
            <person name="Gargeya S."/>
            <person name="Fitzgerald M."/>
            <person name="Abouelleil A."/>
            <person name="Alvarado L."/>
            <person name="Berlin A.M."/>
            <person name="Chapman S.B."/>
            <person name="Dewar J."/>
            <person name="Goldberg J."/>
            <person name="Griggs A."/>
            <person name="Gujja S."/>
            <person name="Hansen M."/>
            <person name="Howarth C."/>
            <person name="Imamovic A."/>
            <person name="Larimer J."/>
            <person name="McCowan C."/>
            <person name="Murphy C."/>
            <person name="Pearson M."/>
            <person name="Priest M."/>
            <person name="Roberts A."/>
            <person name="Saif S."/>
            <person name="Shea T."/>
            <person name="Sykes S."/>
            <person name="Wortman J."/>
            <person name="Nusbaum C."/>
            <person name="Birren B."/>
        </authorList>
    </citation>
    <scope>NUCLEOTIDE SEQUENCE [LARGE SCALE GENOMIC DNA]</scope>
    <source>
        <strain evidence="1 2">CBS 10435</strain>
    </source>
</reference>
<name>A0A1B9ITX0_9TREE</name>
<sequence length="385" mass="43430">MPHRPFLNKNQVAKVDQLEQAYTSQDASNNFACSGIFPPHAVNTRAKDIYNTGEPYPFGRGNELVYDQTYRQARELKPPHFALTNDLLSVCGLLTLLARKLDYEIPLEAKINKLNAYCEGGFFKAHKDPFTGGALVVRQNGSTITFDWGKQIEDGSFAWGFLYSDCEHEVLPVTSGTRITIAYDIFLGKNATEFKQSTFDTRLVPIVKAFKEILKPEFLPEGGALAFGLKHGYPMLENEPDTNLSRKLKSSDAMLLAAIKKLNLRWDYFGVYDYDNSDYGGGSFEDDKGDQDDPEARKIDTTFRKDIWIADVFFALEGEYFGDGSDGPMLERDLDLIWVILPRSYAIKNSYISYGNEPCGETTYCAVAIRVDIPRAQDRDTISKR</sequence>
<dbReference type="AlphaFoldDB" id="A0A1B9ITX0"/>
<reference evidence="2" key="2">
    <citation type="submission" date="2013-12" db="EMBL/GenBank/DDBJ databases">
        <title>Evolution of pathogenesis and genome organization in the Tremellales.</title>
        <authorList>
            <person name="Cuomo C."/>
            <person name="Litvintseva A."/>
            <person name="Heitman J."/>
            <person name="Chen Y."/>
            <person name="Sun S."/>
            <person name="Springer D."/>
            <person name="Dromer F."/>
            <person name="Young S."/>
            <person name="Zeng Q."/>
            <person name="Chapman S."/>
            <person name="Gujja S."/>
            <person name="Saif S."/>
            <person name="Birren B."/>
        </authorList>
    </citation>
    <scope>NUCLEOTIDE SEQUENCE [LARGE SCALE GENOMIC DNA]</scope>
    <source>
        <strain evidence="2">CBS 10435</strain>
    </source>
</reference>
<gene>
    <name evidence="1" type="ORF">L486_03480</name>
</gene>
<accession>A0A1B9ITX0</accession>
<dbReference type="PANTHER" id="PTHR33099:SF14">
    <property type="entry name" value="PROLYL 4-HYDROXYLASE ALPHA SUBUNIT FE(2+) 2OG DIOXYGENASE DOMAIN-CONTAINING PROTEIN"/>
    <property type="match status" value="1"/>
</dbReference>